<dbReference type="PRINTS" id="PR00385">
    <property type="entry name" value="P450"/>
</dbReference>
<dbReference type="Pfam" id="PF00067">
    <property type="entry name" value="p450"/>
    <property type="match status" value="1"/>
</dbReference>
<comment type="similarity">
    <text evidence="2">Belongs to the cytochrome P450 family.</text>
</comment>
<dbReference type="AlphaFoldDB" id="A0A6P4AKA4"/>
<reference evidence="4" key="1">
    <citation type="submission" date="2025-08" db="UniProtKB">
        <authorList>
            <consortium name="RefSeq"/>
        </authorList>
    </citation>
    <scope>IDENTIFICATION</scope>
    <source>
        <tissue evidence="4">Seedling</tissue>
    </source>
</reference>
<dbReference type="PROSITE" id="PS00086">
    <property type="entry name" value="CYTOCHROME_P450"/>
    <property type="match status" value="1"/>
</dbReference>
<evidence type="ECO:0000256" key="1">
    <source>
        <dbReference type="PIRSR" id="PIRSR602401-1"/>
    </source>
</evidence>
<dbReference type="PANTHER" id="PTHR47951">
    <property type="entry name" value="OS08G0547900 PROTEIN"/>
    <property type="match status" value="1"/>
</dbReference>
<dbReference type="InterPro" id="IPR002401">
    <property type="entry name" value="Cyt_P450_E_grp-I"/>
</dbReference>
<dbReference type="InterPro" id="IPR017972">
    <property type="entry name" value="Cyt_P450_CS"/>
</dbReference>
<dbReference type="Gene3D" id="1.10.630.10">
    <property type="entry name" value="Cytochrome P450"/>
    <property type="match status" value="1"/>
</dbReference>
<dbReference type="Proteomes" id="UP001652623">
    <property type="component" value="Chromosome 6"/>
</dbReference>
<dbReference type="PRINTS" id="PR00463">
    <property type="entry name" value="EP450I"/>
</dbReference>
<keyword evidence="1 2" id="KW-0349">Heme</keyword>
<comment type="cofactor">
    <cofactor evidence="1">
        <name>heme</name>
        <dbReference type="ChEBI" id="CHEBI:30413"/>
    </cofactor>
</comment>
<protein>
    <submittedName>
        <fullName evidence="4">Labd-13Z-ene-9,15,16-triol synthase, chloroplastic</fullName>
    </submittedName>
</protein>
<dbReference type="RefSeq" id="XP_015886242.2">
    <property type="nucleotide sequence ID" value="XM_016030756.4"/>
</dbReference>
<proteinExistence type="inferred from homology"/>
<dbReference type="GO" id="GO:0016705">
    <property type="term" value="F:oxidoreductase activity, acting on paired donors, with incorporation or reduction of molecular oxygen"/>
    <property type="evidence" value="ECO:0007669"/>
    <property type="project" value="InterPro"/>
</dbReference>
<dbReference type="PANTHER" id="PTHR47951:SF7">
    <property type="entry name" value="FLAVONOID 3',5'-HYDROXYLASE-LIKE ISOFORM X1"/>
    <property type="match status" value="1"/>
</dbReference>
<keyword evidence="3" id="KW-1185">Reference proteome</keyword>
<keyword evidence="2" id="KW-0560">Oxidoreductase</keyword>
<sequence length="528" mass="59743">MWSSWWDIAFSMNNKYSAELLTLLLITTSAVLWIFRAAKNPKKASPRLPPGPLGLPLVGYLPFLGSQVHREFSQLAKIYGPIYKFWLGTKLCVVVSSPSLAKEVVRDHDSVFANRDPPISAQFVTFGGNDIVFSPLGKNWRKLRKIFVSQMLGSTVLDNSYSLRREQVMKSIRNVYANIGNPIDVGELAFLTSINSVMSMFWGGTEQEEKGVVFGAEFKNMTTELMVLLGKSNLSDIFPVLARFDIQGIQRQVKKVADSFERVFDSAIDQRKKTMEAEKDDGRPEGNEERKDFMQFLLRLHDGEDRSSSITMPQLKAVLMDTVVGGTDTTATTTEWAIAELMQHPEAMKKVHQELTQVVGLNNLVEEFHLPKLTYLDAVIKETLRLHPPLPFLIPRCPSKCSTIGGYMVPEGTRIFLNIWAIHRDPNVWENPLEFRPERFLNGHMEFDYNGNNFEYLPFGSGRRVCAGIPLGEKMLNFVVASFLHSFEWKMPLGEKLDLSDSFGMVTKKMTPLVAIPTTRLSNLELYA</sequence>
<dbReference type="GO" id="GO:0005506">
    <property type="term" value="F:iron ion binding"/>
    <property type="evidence" value="ECO:0007669"/>
    <property type="project" value="InterPro"/>
</dbReference>
<dbReference type="InterPro" id="IPR001128">
    <property type="entry name" value="Cyt_P450"/>
</dbReference>
<organism evidence="3 4">
    <name type="scientific">Ziziphus jujuba</name>
    <name type="common">Chinese jujube</name>
    <name type="synonym">Ziziphus sativa</name>
    <dbReference type="NCBI Taxonomy" id="326968"/>
    <lineage>
        <taxon>Eukaryota</taxon>
        <taxon>Viridiplantae</taxon>
        <taxon>Streptophyta</taxon>
        <taxon>Embryophyta</taxon>
        <taxon>Tracheophyta</taxon>
        <taxon>Spermatophyta</taxon>
        <taxon>Magnoliopsida</taxon>
        <taxon>eudicotyledons</taxon>
        <taxon>Gunneridae</taxon>
        <taxon>Pentapetalae</taxon>
        <taxon>rosids</taxon>
        <taxon>fabids</taxon>
        <taxon>Rosales</taxon>
        <taxon>Rhamnaceae</taxon>
        <taxon>Paliureae</taxon>
        <taxon>Ziziphus</taxon>
    </lineage>
</organism>
<evidence type="ECO:0000256" key="2">
    <source>
        <dbReference type="RuleBase" id="RU000461"/>
    </source>
</evidence>
<evidence type="ECO:0000313" key="4">
    <source>
        <dbReference type="RefSeq" id="XP_015886242.2"/>
    </source>
</evidence>
<feature type="binding site" description="axial binding residue" evidence="1">
    <location>
        <position position="466"/>
    </location>
    <ligand>
        <name>heme</name>
        <dbReference type="ChEBI" id="CHEBI:30413"/>
    </ligand>
    <ligandPart>
        <name>Fe</name>
        <dbReference type="ChEBI" id="CHEBI:18248"/>
    </ligandPart>
</feature>
<dbReference type="GO" id="GO:0020037">
    <property type="term" value="F:heme binding"/>
    <property type="evidence" value="ECO:0007669"/>
    <property type="project" value="InterPro"/>
</dbReference>
<dbReference type="SUPFAM" id="SSF48264">
    <property type="entry name" value="Cytochrome P450"/>
    <property type="match status" value="1"/>
</dbReference>
<dbReference type="KEGG" id="zju:107421473"/>
<name>A0A6P4AKA4_ZIZJJ</name>
<gene>
    <name evidence="4" type="primary">LOC107421473</name>
</gene>
<dbReference type="GO" id="GO:0004497">
    <property type="term" value="F:monooxygenase activity"/>
    <property type="evidence" value="ECO:0007669"/>
    <property type="project" value="UniProtKB-KW"/>
</dbReference>
<accession>A0A6P4AKA4</accession>
<dbReference type="GeneID" id="107421473"/>
<keyword evidence="1 2" id="KW-0479">Metal-binding</keyword>
<keyword evidence="1 2" id="KW-0408">Iron</keyword>
<dbReference type="InParanoid" id="A0A6P4AKA4"/>
<evidence type="ECO:0000313" key="3">
    <source>
        <dbReference type="Proteomes" id="UP001652623"/>
    </source>
</evidence>
<keyword evidence="2" id="KW-0503">Monooxygenase</keyword>
<dbReference type="InterPro" id="IPR036396">
    <property type="entry name" value="Cyt_P450_sf"/>
</dbReference>